<comment type="caution">
    <text evidence="1">The sequence shown here is derived from an EMBL/GenBank/DDBJ whole genome shotgun (WGS) entry which is preliminary data.</text>
</comment>
<keyword evidence="1" id="KW-0496">Mitochondrion</keyword>
<geneLocation type="mitochondrion" evidence="1"/>
<gene>
    <name evidence="1" type="ORF">ABT39_MTgene1208</name>
</gene>
<name>A0A101M5B2_PICGL</name>
<evidence type="ECO:0000313" key="1">
    <source>
        <dbReference type="EMBL" id="KUM51361.1"/>
    </source>
</evidence>
<organism evidence="1">
    <name type="scientific">Picea glauca</name>
    <name type="common">White spruce</name>
    <name type="synonym">Pinus glauca</name>
    <dbReference type="NCBI Taxonomy" id="3330"/>
    <lineage>
        <taxon>Eukaryota</taxon>
        <taxon>Viridiplantae</taxon>
        <taxon>Streptophyta</taxon>
        <taxon>Embryophyta</taxon>
        <taxon>Tracheophyta</taxon>
        <taxon>Spermatophyta</taxon>
        <taxon>Pinopsida</taxon>
        <taxon>Pinidae</taxon>
        <taxon>Conifers I</taxon>
        <taxon>Pinales</taxon>
        <taxon>Pinaceae</taxon>
        <taxon>Picea</taxon>
    </lineage>
</organism>
<proteinExistence type="predicted"/>
<sequence>MVIGRGKGKVFRWRRRGKNVSVHTTAMLLPREKERFCSYHCPLAIRGHPIQLKDAFTEGKRTFLFIPLPLSYQGAPYSTKGDGFLEEANSISFDDIS</sequence>
<dbReference type="EMBL" id="LKAM01000001">
    <property type="protein sequence ID" value="KUM51361.1"/>
    <property type="molecule type" value="Genomic_DNA"/>
</dbReference>
<reference evidence="1" key="1">
    <citation type="journal article" date="2015" name="Genome Biol. Evol.">
        <title>Organellar Genomes of White Spruce (Picea glauca): Assembly and Annotation.</title>
        <authorList>
            <person name="Jackman S.D."/>
            <person name="Warren R.L."/>
            <person name="Gibb E.A."/>
            <person name="Vandervalk B.P."/>
            <person name="Mohamadi H."/>
            <person name="Chu J."/>
            <person name="Raymond A."/>
            <person name="Pleasance S."/>
            <person name="Coope R."/>
            <person name="Wildung M.R."/>
            <person name="Ritland C.E."/>
            <person name="Bousquet J."/>
            <person name="Jones S.J."/>
            <person name="Bohlmann J."/>
            <person name="Birol I."/>
        </authorList>
    </citation>
    <scope>NUCLEOTIDE SEQUENCE [LARGE SCALE GENOMIC DNA]</scope>
    <source>
        <tissue evidence="1">Flushing bud</tissue>
    </source>
</reference>
<dbReference type="AlphaFoldDB" id="A0A101M5B2"/>
<accession>A0A101M5B2</accession>
<protein>
    <submittedName>
        <fullName evidence="1">Uncharacterized protein</fullName>
    </submittedName>
</protein>